<evidence type="ECO:0000313" key="2">
    <source>
        <dbReference type="EMBL" id="AYE38863.1"/>
    </source>
</evidence>
<sequence length="113" mass="12646">MEFKDNLKKLGLNLNFLWLRLGKVLLTLKKVLEVIFGIFAIVFLIFLALILLFYKILGDTEWAVASAALLILIPIVILLVAFINIIVAGFAPKKSRKPLSKASILTILFMMGD</sequence>
<keyword evidence="3" id="KW-1185">Reference proteome</keyword>
<feature type="transmembrane region" description="Helical" evidence="1">
    <location>
        <begin position="31"/>
        <end position="56"/>
    </location>
</feature>
<keyword evidence="1" id="KW-0472">Membrane</keyword>
<dbReference type="Proteomes" id="UP000267208">
    <property type="component" value="Chromosome"/>
</dbReference>
<keyword evidence="1" id="KW-0812">Transmembrane</keyword>
<name>A0A386PW56_9LACO</name>
<reference evidence="3" key="1">
    <citation type="submission" date="2018-08" db="EMBL/GenBank/DDBJ databases">
        <title>Genome of Lactobacillus sp. HBUAS52074.</title>
        <authorList>
            <person name="Guo Z."/>
            <person name="Zhang Z.D."/>
        </authorList>
    </citation>
    <scope>NUCLEOTIDE SEQUENCE [LARGE SCALE GENOMIC DNA]</scope>
    <source>
        <strain evidence="3">HBUAS52074</strain>
    </source>
</reference>
<protein>
    <submittedName>
        <fullName evidence="2">Uncharacterized protein</fullName>
    </submittedName>
</protein>
<feature type="transmembrane region" description="Helical" evidence="1">
    <location>
        <begin position="62"/>
        <end position="91"/>
    </location>
</feature>
<dbReference type="EMBL" id="CP031933">
    <property type="protein sequence ID" value="AYE38863.1"/>
    <property type="molecule type" value="Genomic_DNA"/>
</dbReference>
<evidence type="ECO:0000256" key="1">
    <source>
        <dbReference type="SAM" id="Phobius"/>
    </source>
</evidence>
<keyword evidence="1" id="KW-1133">Transmembrane helix</keyword>
<accession>A0A386PW56</accession>
<dbReference type="RefSeq" id="WP_120143089.1">
    <property type="nucleotide sequence ID" value="NZ_CP031933.2"/>
</dbReference>
<dbReference type="AlphaFoldDB" id="A0A386PW56"/>
<gene>
    <name evidence="2" type="ORF">D1B17_09540</name>
</gene>
<dbReference type="KEGG" id="lzh:D1B17_09540"/>
<evidence type="ECO:0000313" key="3">
    <source>
        <dbReference type="Proteomes" id="UP000267208"/>
    </source>
</evidence>
<organism evidence="2 3">
    <name type="scientific">Companilactobacillus zhachilii</name>
    <dbReference type="NCBI Taxonomy" id="2304606"/>
    <lineage>
        <taxon>Bacteria</taxon>
        <taxon>Bacillati</taxon>
        <taxon>Bacillota</taxon>
        <taxon>Bacilli</taxon>
        <taxon>Lactobacillales</taxon>
        <taxon>Lactobacillaceae</taxon>
        <taxon>Companilactobacillus</taxon>
    </lineage>
</organism>
<proteinExistence type="predicted"/>